<evidence type="ECO:0000313" key="2">
    <source>
        <dbReference type="Proteomes" id="UP000011728"/>
    </source>
</evidence>
<dbReference type="STRING" id="36745.CLSAP_37390"/>
<sequence>MKKKCTSTLDLGIVFERHRGLYWLIGKGTDNDDWDFVSTDTY</sequence>
<dbReference type="AlphaFoldDB" id="M1MIH7"/>
<name>M1MIH7_9CLOT</name>
<proteinExistence type="predicted"/>
<accession>M1MIH7</accession>
<keyword evidence="2" id="KW-1185">Reference proteome</keyword>
<evidence type="ECO:0000313" key="1">
    <source>
        <dbReference type="EMBL" id="AGF57719.1"/>
    </source>
</evidence>
<dbReference type="PATRIC" id="fig|931276.5.peg.3995"/>
<reference evidence="1 2" key="1">
    <citation type="submission" date="2013-02" db="EMBL/GenBank/DDBJ databases">
        <title>Genome sequence of Clostridium saccharoperbutylacetonicum N1-4(HMT).</title>
        <authorList>
            <person name="Poehlein A."/>
            <person name="Daniel R."/>
        </authorList>
    </citation>
    <scope>NUCLEOTIDE SEQUENCE [LARGE SCALE GENOMIC DNA]</scope>
    <source>
        <strain evidence="2">N1-4(HMT)</strain>
    </source>
</reference>
<gene>
    <name evidence="1" type="ORF">Cspa_c39620</name>
</gene>
<organism evidence="1 2">
    <name type="scientific">Clostridium saccharoperbutylacetonicum N1-4(HMT)</name>
    <dbReference type="NCBI Taxonomy" id="931276"/>
    <lineage>
        <taxon>Bacteria</taxon>
        <taxon>Bacillati</taxon>
        <taxon>Bacillota</taxon>
        <taxon>Clostridia</taxon>
        <taxon>Eubacteriales</taxon>
        <taxon>Clostridiaceae</taxon>
        <taxon>Clostridium</taxon>
    </lineage>
</organism>
<dbReference type="EMBL" id="CP004121">
    <property type="protein sequence ID" value="AGF57719.1"/>
    <property type="molecule type" value="Genomic_DNA"/>
</dbReference>
<dbReference type="KEGG" id="csr:Cspa_c39620"/>
<dbReference type="Proteomes" id="UP000011728">
    <property type="component" value="Chromosome"/>
</dbReference>
<protein>
    <submittedName>
        <fullName evidence="1">Uncharacterized protein</fullName>
    </submittedName>
</protein>
<dbReference type="RefSeq" id="WP_015394032.1">
    <property type="nucleotide sequence ID" value="NC_020291.1"/>
</dbReference>
<dbReference type="HOGENOM" id="CLU_3249658_0_0_9"/>